<protein>
    <submittedName>
        <fullName evidence="7">MFS transporter</fullName>
    </submittedName>
</protein>
<dbReference type="InterPro" id="IPR036259">
    <property type="entry name" value="MFS_trans_sf"/>
</dbReference>
<dbReference type="AlphaFoldDB" id="A0A3S2TSR6"/>
<dbReference type="InterPro" id="IPR011701">
    <property type="entry name" value="MFS"/>
</dbReference>
<evidence type="ECO:0000313" key="8">
    <source>
        <dbReference type="Proteomes" id="UP000288024"/>
    </source>
</evidence>
<dbReference type="PANTHER" id="PTHR23513">
    <property type="entry name" value="INTEGRAL MEMBRANE EFFLUX PROTEIN-RELATED"/>
    <property type="match status" value="1"/>
</dbReference>
<keyword evidence="2" id="KW-1003">Cell membrane</keyword>
<dbReference type="Pfam" id="PF07690">
    <property type="entry name" value="MFS_1"/>
    <property type="match status" value="1"/>
</dbReference>
<dbReference type="GO" id="GO:0005886">
    <property type="term" value="C:plasma membrane"/>
    <property type="evidence" value="ECO:0007669"/>
    <property type="project" value="UniProtKB-SubCell"/>
</dbReference>
<feature type="transmembrane region" description="Helical" evidence="6">
    <location>
        <begin position="256"/>
        <end position="277"/>
    </location>
</feature>
<dbReference type="SUPFAM" id="SSF103473">
    <property type="entry name" value="MFS general substrate transporter"/>
    <property type="match status" value="1"/>
</dbReference>
<evidence type="ECO:0000256" key="6">
    <source>
        <dbReference type="SAM" id="Phobius"/>
    </source>
</evidence>
<reference evidence="7 8" key="1">
    <citation type="submission" date="2019-01" db="EMBL/GenBank/DDBJ databases">
        <title>Bacillus sp. M5HDSG1-1, whole genome shotgun sequence.</title>
        <authorList>
            <person name="Tuo L."/>
        </authorList>
    </citation>
    <scope>NUCLEOTIDE SEQUENCE [LARGE SCALE GENOMIC DNA]</scope>
    <source>
        <strain evidence="7 8">M5HDSG1-1</strain>
    </source>
</reference>
<dbReference type="GO" id="GO:0022857">
    <property type="term" value="F:transmembrane transporter activity"/>
    <property type="evidence" value="ECO:0007669"/>
    <property type="project" value="InterPro"/>
</dbReference>
<organism evidence="7 8">
    <name type="scientific">Niallia taxi</name>
    <dbReference type="NCBI Taxonomy" id="2499688"/>
    <lineage>
        <taxon>Bacteria</taxon>
        <taxon>Bacillati</taxon>
        <taxon>Bacillota</taxon>
        <taxon>Bacilli</taxon>
        <taxon>Bacillales</taxon>
        <taxon>Bacillaceae</taxon>
        <taxon>Niallia</taxon>
    </lineage>
</organism>
<gene>
    <name evidence="7" type="ORF">EM808_18490</name>
</gene>
<dbReference type="PANTHER" id="PTHR23513:SF19">
    <property type="entry name" value="MAJOR FACILITATOR SUPERFAMILY (MFS) PROFILE DOMAIN-CONTAINING PROTEIN"/>
    <property type="match status" value="1"/>
</dbReference>
<evidence type="ECO:0000256" key="3">
    <source>
        <dbReference type="ARBA" id="ARBA00022692"/>
    </source>
</evidence>
<keyword evidence="5 6" id="KW-0472">Membrane</keyword>
<evidence type="ECO:0000256" key="2">
    <source>
        <dbReference type="ARBA" id="ARBA00022475"/>
    </source>
</evidence>
<evidence type="ECO:0000256" key="1">
    <source>
        <dbReference type="ARBA" id="ARBA00004651"/>
    </source>
</evidence>
<sequence length="404" mass="45566">MSKFHIESFRFLWIGQMLANLGDVIYTVCLTTIVYKATGSVTLMSFVPFLITITALFSGFIAPIIIDKYKLKWILFFSQGGKTALLLVICLFVSFINIKNLLILYFLIAIISFLDGFATPARNALIPVLVKEKELVKTNSFLAILDQLTQLIAWPIGSILLVVWGGSYLLWITFLLFVISSQLMFLIKQDQQPYKETRASVWESISEGWLIIVRSKQLRSVTIMNLFETLANGVWITAILYVYVEDVLNKQEVWWGVINAFFFAGMFVGGLIVYKVSSKLELQLGKYIIWSTCSLSILTLFFALASNVWLALLISFVYGFPQMVKDVAEVSIVQKSVRKEQLAKVFSARGTIMYAAFGISAVILGWITEEYGVTITFLLAAGFFLLSFLVGIANRKHLLVKQKS</sequence>
<dbReference type="EMBL" id="RZTZ01000008">
    <property type="protein sequence ID" value="RVT59908.1"/>
    <property type="molecule type" value="Genomic_DNA"/>
</dbReference>
<dbReference type="Gene3D" id="1.20.1250.20">
    <property type="entry name" value="MFS general substrate transporter like domains"/>
    <property type="match status" value="1"/>
</dbReference>
<feature type="transmembrane region" description="Helical" evidence="6">
    <location>
        <begin position="223"/>
        <end position="244"/>
    </location>
</feature>
<dbReference type="CDD" id="cd06173">
    <property type="entry name" value="MFS_MefA_like"/>
    <property type="match status" value="1"/>
</dbReference>
<feature type="transmembrane region" description="Helical" evidence="6">
    <location>
        <begin position="308"/>
        <end position="324"/>
    </location>
</feature>
<dbReference type="RefSeq" id="WP_127739688.1">
    <property type="nucleotide sequence ID" value="NZ_RZTZ01000008.1"/>
</dbReference>
<feature type="transmembrane region" description="Helical" evidence="6">
    <location>
        <begin position="345"/>
        <end position="367"/>
    </location>
</feature>
<feature type="transmembrane region" description="Helical" evidence="6">
    <location>
        <begin position="41"/>
        <end position="66"/>
    </location>
</feature>
<dbReference type="Proteomes" id="UP000288024">
    <property type="component" value="Unassembled WGS sequence"/>
</dbReference>
<feature type="transmembrane region" description="Helical" evidence="6">
    <location>
        <begin position="284"/>
        <end position="302"/>
    </location>
</feature>
<proteinExistence type="predicted"/>
<evidence type="ECO:0000256" key="4">
    <source>
        <dbReference type="ARBA" id="ARBA00022989"/>
    </source>
</evidence>
<evidence type="ECO:0000313" key="7">
    <source>
        <dbReference type="EMBL" id="RVT59908.1"/>
    </source>
</evidence>
<keyword evidence="3 6" id="KW-0812">Transmembrane</keyword>
<accession>A0A3S2TSR6</accession>
<evidence type="ECO:0000256" key="5">
    <source>
        <dbReference type="ARBA" id="ARBA00023136"/>
    </source>
</evidence>
<name>A0A3S2TSR6_9BACI</name>
<comment type="caution">
    <text evidence="7">The sequence shown here is derived from an EMBL/GenBank/DDBJ whole genome shotgun (WGS) entry which is preliminary data.</text>
</comment>
<keyword evidence="4 6" id="KW-1133">Transmembrane helix</keyword>
<keyword evidence="8" id="KW-1185">Reference proteome</keyword>
<comment type="subcellular location">
    <subcellularLocation>
        <location evidence="1">Cell membrane</location>
        <topology evidence="1">Multi-pass membrane protein</topology>
    </subcellularLocation>
</comment>
<feature type="transmembrane region" description="Helical" evidence="6">
    <location>
        <begin position="373"/>
        <end position="393"/>
    </location>
</feature>
<feature type="transmembrane region" description="Helical" evidence="6">
    <location>
        <begin position="12"/>
        <end position="35"/>
    </location>
</feature>